<evidence type="ECO:0000313" key="4">
    <source>
        <dbReference type="EMBL" id="MEF3079570.1"/>
    </source>
</evidence>
<comment type="caution">
    <text evidence="4">The sequence shown here is derived from an EMBL/GenBank/DDBJ whole genome shotgun (WGS) entry which is preliminary data.</text>
</comment>
<dbReference type="SUPFAM" id="SSF56219">
    <property type="entry name" value="DNase I-like"/>
    <property type="match status" value="1"/>
</dbReference>
<dbReference type="NCBIfam" id="TIGR04183">
    <property type="entry name" value="Por_Secre_tail"/>
    <property type="match status" value="1"/>
</dbReference>
<keyword evidence="5" id="KW-1185">Reference proteome</keyword>
<evidence type="ECO:0000259" key="3">
    <source>
        <dbReference type="Pfam" id="PF18962"/>
    </source>
</evidence>
<keyword evidence="1 2" id="KW-0732">Signal</keyword>
<reference evidence="4 5" key="1">
    <citation type="submission" date="2024-02" db="EMBL/GenBank/DDBJ databases">
        <title>Winogradskyella poriferorum JCM 12885.</title>
        <authorList>
            <person name="Zhang D.-F."/>
            <person name="Fu Z.-Y."/>
        </authorList>
    </citation>
    <scope>NUCLEOTIDE SEQUENCE [LARGE SCALE GENOMIC DNA]</scope>
    <source>
        <strain evidence="4 5">JCM 12885</strain>
    </source>
</reference>
<protein>
    <submittedName>
        <fullName evidence="4">T9SS type A sorting domain-containing protein</fullName>
    </submittedName>
</protein>
<evidence type="ECO:0000256" key="2">
    <source>
        <dbReference type="SAM" id="SignalP"/>
    </source>
</evidence>
<dbReference type="RefSeq" id="WP_331810327.1">
    <property type="nucleotide sequence ID" value="NZ_JAZHOU010000003.1"/>
</dbReference>
<feature type="signal peptide" evidence="2">
    <location>
        <begin position="1"/>
        <end position="21"/>
    </location>
</feature>
<dbReference type="Gene3D" id="3.60.10.10">
    <property type="entry name" value="Endonuclease/exonuclease/phosphatase"/>
    <property type="match status" value="1"/>
</dbReference>
<accession>A0ABU7W7T3</accession>
<sequence>MKKKLIGLVATVFLVCLNVSAQETFKVMFYNLLNYPLEDAVPGREQDLAFILTDYQPDLFLVCELNNITGANNVLNITRSAINPNFEMATYVSNTSDDIFGDQNDLQNLLYYNSSKFSIQEETIVQTDLRDFNVYRIRLNTVDQDTNPVDVYVVVCHLKASSGTVNAQRRFEMVTELVAYLDTLPTDANVLLGGDLNLYTASEAAFQELLSTNNNITFVDPPNRVGSWSNNTNYVDVFTQSTRTQTGLGGTTGGFDDRFDFILTSENMLSSADITYVADSFQVYGNNGLTTCYNSSINTANCGSSNSEFSFEIRDALHNFSDHLPVTLSLEADVTLSNNNDIKIQQKIALEKTITNSELTIYINSPEFLNQSFNIYNQLGQLVEVFQTNTKQVQTFNINNLSNGIYFIGFLENQTRPLKFIVSH</sequence>
<gene>
    <name evidence="4" type="ORF">V1468_11175</name>
</gene>
<evidence type="ECO:0000313" key="5">
    <source>
        <dbReference type="Proteomes" id="UP001356704"/>
    </source>
</evidence>
<dbReference type="Proteomes" id="UP001356704">
    <property type="component" value="Unassembled WGS sequence"/>
</dbReference>
<name>A0ABU7W7T3_9FLAO</name>
<dbReference type="InterPro" id="IPR036691">
    <property type="entry name" value="Endo/exonu/phosph_ase_sf"/>
</dbReference>
<proteinExistence type="predicted"/>
<dbReference type="EMBL" id="JAZHOU010000003">
    <property type="protein sequence ID" value="MEF3079570.1"/>
    <property type="molecule type" value="Genomic_DNA"/>
</dbReference>
<feature type="chain" id="PRO_5047338579" evidence="2">
    <location>
        <begin position="22"/>
        <end position="424"/>
    </location>
</feature>
<dbReference type="InterPro" id="IPR026444">
    <property type="entry name" value="Secre_tail"/>
</dbReference>
<dbReference type="Pfam" id="PF18962">
    <property type="entry name" value="Por_Secre_tail"/>
    <property type="match status" value="1"/>
</dbReference>
<feature type="domain" description="Secretion system C-terminal sorting" evidence="3">
    <location>
        <begin position="356"/>
        <end position="420"/>
    </location>
</feature>
<evidence type="ECO:0000256" key="1">
    <source>
        <dbReference type="ARBA" id="ARBA00022729"/>
    </source>
</evidence>
<organism evidence="4 5">
    <name type="scientific">Winogradskyella poriferorum</name>
    <dbReference type="NCBI Taxonomy" id="307627"/>
    <lineage>
        <taxon>Bacteria</taxon>
        <taxon>Pseudomonadati</taxon>
        <taxon>Bacteroidota</taxon>
        <taxon>Flavobacteriia</taxon>
        <taxon>Flavobacteriales</taxon>
        <taxon>Flavobacteriaceae</taxon>
        <taxon>Winogradskyella</taxon>
    </lineage>
</organism>